<dbReference type="EMBL" id="QURB01000001">
    <property type="protein sequence ID" value="RFC55617.1"/>
    <property type="molecule type" value="Genomic_DNA"/>
</dbReference>
<dbReference type="Gene3D" id="3.30.420.10">
    <property type="entry name" value="Ribonuclease H-like superfamily/Ribonuclease H"/>
    <property type="match status" value="1"/>
</dbReference>
<dbReference type="PANTHER" id="PTHR47649">
    <property type="entry name" value="RIBONUCLEASE D"/>
    <property type="match status" value="1"/>
</dbReference>
<dbReference type="InterPro" id="IPR002562">
    <property type="entry name" value="3'-5'_exonuclease_dom"/>
</dbReference>
<dbReference type="InterPro" id="IPR036397">
    <property type="entry name" value="RNaseH_sf"/>
</dbReference>
<accession>A0A3E1F1M1</accession>
<dbReference type="RefSeq" id="WP_116879452.1">
    <property type="nucleotide sequence ID" value="NZ_QURB01000001.1"/>
</dbReference>
<reference evidence="3 4" key="1">
    <citation type="submission" date="2018-08" db="EMBL/GenBank/DDBJ databases">
        <title>The draft genome squence of Brumimicrobium sp. N62.</title>
        <authorList>
            <person name="Du Z.-J."/>
            <person name="Luo H.-R."/>
        </authorList>
    </citation>
    <scope>NUCLEOTIDE SEQUENCE [LARGE SCALE GENOMIC DNA]</scope>
    <source>
        <strain evidence="3 4">N62</strain>
    </source>
</reference>
<dbReference type="PANTHER" id="PTHR47649:SF1">
    <property type="entry name" value="RIBONUCLEASE D"/>
    <property type="match status" value="1"/>
</dbReference>
<evidence type="ECO:0000259" key="2">
    <source>
        <dbReference type="SMART" id="SM00474"/>
    </source>
</evidence>
<comment type="caution">
    <text evidence="3">The sequence shown here is derived from an EMBL/GenBank/DDBJ whole genome shotgun (WGS) entry which is preliminary data.</text>
</comment>
<name>A0A3E1F1M1_9FLAO</name>
<dbReference type="GO" id="GO:0008408">
    <property type="term" value="F:3'-5' exonuclease activity"/>
    <property type="evidence" value="ECO:0007669"/>
    <property type="project" value="InterPro"/>
</dbReference>
<feature type="domain" description="3'-5' exonuclease" evidence="2">
    <location>
        <begin position="5"/>
        <end position="176"/>
    </location>
</feature>
<gene>
    <name evidence="3" type="ORF">DXU93_01410</name>
</gene>
<dbReference type="Pfam" id="PF01612">
    <property type="entry name" value="DNA_pol_A_exo1"/>
    <property type="match status" value="1"/>
</dbReference>
<sequence>MKPNIQYIQTNAELATVVETLLKKKEIFIDLEFDKNHFRYGFNLCLMQVFDGENCFLIDPLDGIEIELIFPVLENPDIALVCFAFNEDMRLLHHLGARPNNIVDLGVAMRLLDFETLSLNNSILAVLGEDYPIDTKGSQQKSNWFQRPLTEQQHKYAAEDVLHLPAVKKVLMQNLEEINREEWFAEEMEAFEKHDWSGGEKVAYLTKKDQKTMTLREWIRFEKLMDYREELGASLKRPTYKVWDKKIALLLAKTPAKVKEWKTLKGIHPKLRVDKVQQNVEALLALAEKEITEHKIAENQSSIPALTKEKRLKINQQRTRIQAAKERFFLPIKEELKKEIGENYSNFFLSNRKMTEFATGEQVLLPYQKKMIQNTANKLSLELPSFMMGK</sequence>
<dbReference type="SUPFAM" id="SSF53098">
    <property type="entry name" value="Ribonuclease H-like"/>
    <property type="match status" value="1"/>
</dbReference>
<evidence type="ECO:0000313" key="3">
    <source>
        <dbReference type="EMBL" id="RFC55617.1"/>
    </source>
</evidence>
<keyword evidence="1" id="KW-0175">Coiled coil</keyword>
<dbReference type="CDD" id="cd06142">
    <property type="entry name" value="RNaseD_exo"/>
    <property type="match status" value="1"/>
</dbReference>
<evidence type="ECO:0000256" key="1">
    <source>
        <dbReference type="SAM" id="Coils"/>
    </source>
</evidence>
<dbReference type="SMART" id="SM00474">
    <property type="entry name" value="35EXOc"/>
    <property type="match status" value="1"/>
</dbReference>
<dbReference type="GO" id="GO:0006139">
    <property type="term" value="P:nucleobase-containing compound metabolic process"/>
    <property type="evidence" value="ECO:0007669"/>
    <property type="project" value="InterPro"/>
</dbReference>
<dbReference type="InterPro" id="IPR012337">
    <property type="entry name" value="RNaseH-like_sf"/>
</dbReference>
<feature type="coiled-coil region" evidence="1">
    <location>
        <begin position="273"/>
        <end position="327"/>
    </location>
</feature>
<proteinExistence type="predicted"/>
<dbReference type="OrthoDB" id="9800549at2"/>
<organism evidence="3 4">
    <name type="scientific">Brumimicrobium aurantiacum</name>
    <dbReference type="NCBI Taxonomy" id="1737063"/>
    <lineage>
        <taxon>Bacteria</taxon>
        <taxon>Pseudomonadati</taxon>
        <taxon>Bacteroidota</taxon>
        <taxon>Flavobacteriia</taxon>
        <taxon>Flavobacteriales</taxon>
        <taxon>Crocinitomicaceae</taxon>
        <taxon>Brumimicrobium</taxon>
    </lineage>
</organism>
<evidence type="ECO:0000313" key="4">
    <source>
        <dbReference type="Proteomes" id="UP000257127"/>
    </source>
</evidence>
<dbReference type="AlphaFoldDB" id="A0A3E1F1M1"/>
<keyword evidence="4" id="KW-1185">Reference proteome</keyword>
<dbReference type="GO" id="GO:0003676">
    <property type="term" value="F:nucleic acid binding"/>
    <property type="evidence" value="ECO:0007669"/>
    <property type="project" value="InterPro"/>
</dbReference>
<protein>
    <submittedName>
        <fullName evidence="3">Ribonuclease D</fullName>
    </submittedName>
</protein>
<dbReference type="InterPro" id="IPR051086">
    <property type="entry name" value="RNase_D-like"/>
</dbReference>
<dbReference type="Proteomes" id="UP000257127">
    <property type="component" value="Unassembled WGS sequence"/>
</dbReference>